<dbReference type="AlphaFoldDB" id="A0AAV9SGY0"/>
<evidence type="ECO:0000256" key="3">
    <source>
        <dbReference type="ARBA" id="ARBA00022692"/>
    </source>
</evidence>
<evidence type="ECO:0000313" key="9">
    <source>
        <dbReference type="Proteomes" id="UP001311232"/>
    </source>
</evidence>
<proteinExistence type="inferred from homology"/>
<evidence type="ECO:0000256" key="1">
    <source>
        <dbReference type="ARBA" id="ARBA00004141"/>
    </source>
</evidence>
<evidence type="ECO:0000313" key="8">
    <source>
        <dbReference type="EMBL" id="KAK5620678.1"/>
    </source>
</evidence>
<dbReference type="PANTHER" id="PTHR12308">
    <property type="entry name" value="ANOCTAMIN"/>
    <property type="match status" value="1"/>
</dbReference>
<evidence type="ECO:0000259" key="7">
    <source>
        <dbReference type="Pfam" id="PF04547"/>
    </source>
</evidence>
<dbReference type="PANTHER" id="PTHR12308:SF20">
    <property type="entry name" value="ANOCTAMIN-2"/>
    <property type="match status" value="1"/>
</dbReference>
<evidence type="ECO:0000256" key="4">
    <source>
        <dbReference type="ARBA" id="ARBA00022989"/>
    </source>
</evidence>
<feature type="non-terminal residue" evidence="8">
    <location>
        <position position="1"/>
    </location>
</feature>
<evidence type="ECO:0000256" key="6">
    <source>
        <dbReference type="RuleBase" id="RU280814"/>
    </source>
</evidence>
<feature type="transmembrane region" description="Helical" evidence="6">
    <location>
        <begin position="28"/>
        <end position="49"/>
    </location>
</feature>
<protein>
    <recommendedName>
        <fullName evidence="6">Anoctamin</fullName>
    </recommendedName>
</protein>
<comment type="caution">
    <text evidence="8">The sequence shown here is derived from an EMBL/GenBank/DDBJ whole genome shotgun (WGS) entry which is preliminary data.</text>
</comment>
<comment type="caution">
    <text evidence="6">Lacks conserved residue(s) required for the propagation of feature annotation.</text>
</comment>
<sequence>YKDYREPPWSPDAYQFSKQYWCVLSARLAFVILFQNLVMFLSLMVAWIIPDVPKTIVQQLKREKKLLVNLFLQEEKEKLQLIQSLFVKDATLQPKSQSPTPGQAFPILGRYSTLPSGPVAGDGIGPRVRCRAASFSQFTEKISSLPRKENANSKHTAV</sequence>
<accession>A0AAV9SGY0</accession>
<dbReference type="GO" id="GO:0005229">
    <property type="term" value="F:intracellularly calcium-gated chloride channel activity"/>
    <property type="evidence" value="ECO:0007669"/>
    <property type="project" value="TreeGrafter"/>
</dbReference>
<comment type="subcellular location">
    <subcellularLocation>
        <location evidence="1 6">Membrane</location>
        <topology evidence="1 6">Multi-pass membrane protein</topology>
    </subcellularLocation>
</comment>
<comment type="similarity">
    <text evidence="2 6">Belongs to the anoctamin family.</text>
</comment>
<keyword evidence="5 6" id="KW-0472">Membrane</keyword>
<evidence type="ECO:0000256" key="2">
    <source>
        <dbReference type="ARBA" id="ARBA00009671"/>
    </source>
</evidence>
<keyword evidence="4 6" id="KW-1133">Transmembrane helix</keyword>
<dbReference type="InterPro" id="IPR049452">
    <property type="entry name" value="Anoctamin_TM"/>
</dbReference>
<dbReference type="InterPro" id="IPR007632">
    <property type="entry name" value="Anoctamin"/>
</dbReference>
<gene>
    <name evidence="8" type="ORF">CRENBAI_020389</name>
</gene>
<feature type="domain" description="Anoctamin transmembrane" evidence="7">
    <location>
        <begin position="16"/>
        <end position="63"/>
    </location>
</feature>
<dbReference type="GO" id="GO:0005886">
    <property type="term" value="C:plasma membrane"/>
    <property type="evidence" value="ECO:0007669"/>
    <property type="project" value="TreeGrafter"/>
</dbReference>
<dbReference type="Proteomes" id="UP001311232">
    <property type="component" value="Unassembled WGS sequence"/>
</dbReference>
<name>A0AAV9SGY0_9TELE</name>
<keyword evidence="9" id="KW-1185">Reference proteome</keyword>
<keyword evidence="3 6" id="KW-0812">Transmembrane</keyword>
<dbReference type="Pfam" id="PF04547">
    <property type="entry name" value="Anoctamin"/>
    <property type="match status" value="1"/>
</dbReference>
<reference evidence="8 9" key="1">
    <citation type="submission" date="2021-06" db="EMBL/GenBank/DDBJ databases">
        <authorList>
            <person name="Palmer J.M."/>
        </authorList>
    </citation>
    <scope>NUCLEOTIDE SEQUENCE [LARGE SCALE GENOMIC DNA]</scope>
    <source>
        <strain evidence="8 9">MEX-2019</strain>
        <tissue evidence="8">Muscle</tissue>
    </source>
</reference>
<organism evidence="8 9">
    <name type="scientific">Crenichthys baileyi</name>
    <name type="common">White River springfish</name>
    <dbReference type="NCBI Taxonomy" id="28760"/>
    <lineage>
        <taxon>Eukaryota</taxon>
        <taxon>Metazoa</taxon>
        <taxon>Chordata</taxon>
        <taxon>Craniata</taxon>
        <taxon>Vertebrata</taxon>
        <taxon>Euteleostomi</taxon>
        <taxon>Actinopterygii</taxon>
        <taxon>Neopterygii</taxon>
        <taxon>Teleostei</taxon>
        <taxon>Neoteleostei</taxon>
        <taxon>Acanthomorphata</taxon>
        <taxon>Ovalentaria</taxon>
        <taxon>Atherinomorphae</taxon>
        <taxon>Cyprinodontiformes</taxon>
        <taxon>Goodeidae</taxon>
        <taxon>Crenichthys</taxon>
    </lineage>
</organism>
<dbReference type="EMBL" id="JAHHUM010000343">
    <property type="protein sequence ID" value="KAK5620678.1"/>
    <property type="molecule type" value="Genomic_DNA"/>
</dbReference>
<evidence type="ECO:0000256" key="5">
    <source>
        <dbReference type="ARBA" id="ARBA00023136"/>
    </source>
</evidence>